<evidence type="ECO:0000313" key="2">
    <source>
        <dbReference type="EMBL" id="KEQ11178.1"/>
    </source>
</evidence>
<protein>
    <submittedName>
        <fullName evidence="2">Uncharacterized protein</fullName>
    </submittedName>
</protein>
<comment type="caution">
    <text evidence="2">The sequence shown here is derived from an EMBL/GenBank/DDBJ whole genome shotgun (WGS) entry which is preliminary data.</text>
</comment>
<keyword evidence="3" id="KW-1185">Reference proteome</keyword>
<dbReference type="Proteomes" id="UP000052167">
    <property type="component" value="Unassembled WGS sequence"/>
</dbReference>
<feature type="transmembrane region" description="Helical" evidence="1">
    <location>
        <begin position="113"/>
        <end position="133"/>
    </location>
</feature>
<dbReference type="RefSeq" id="WP_037166184.1">
    <property type="nucleotide sequence ID" value="NZ_CAJXID010000003.1"/>
</dbReference>
<feature type="transmembrane region" description="Helical" evidence="1">
    <location>
        <begin position="22"/>
        <end position="45"/>
    </location>
</feature>
<gene>
    <name evidence="2" type="ORF">GV68_02545</name>
</gene>
<name>A0A922T8Q3_9HYPH</name>
<keyword evidence="1" id="KW-0472">Membrane</keyword>
<proteinExistence type="predicted"/>
<feature type="transmembrane region" description="Helical" evidence="1">
    <location>
        <begin position="145"/>
        <end position="170"/>
    </location>
</feature>
<feature type="transmembrane region" description="Helical" evidence="1">
    <location>
        <begin position="51"/>
        <end position="73"/>
    </location>
</feature>
<keyword evidence="1" id="KW-1133">Transmembrane helix</keyword>
<reference evidence="2 3" key="1">
    <citation type="submission" date="2014-06" db="EMBL/GenBank/DDBJ databases">
        <title>Rhizobium pelagicum/R2-400B4.</title>
        <authorList>
            <person name="Kimes N.E."/>
            <person name="Lopez-Perez M."/>
        </authorList>
    </citation>
    <scope>NUCLEOTIDE SEQUENCE [LARGE SCALE GENOMIC DNA]</scope>
    <source>
        <strain evidence="2 3">R2-400B4</strain>
    </source>
</reference>
<keyword evidence="1" id="KW-0812">Transmembrane</keyword>
<dbReference type="AlphaFoldDB" id="A0A922T8Q3"/>
<evidence type="ECO:0000313" key="3">
    <source>
        <dbReference type="Proteomes" id="UP000052167"/>
    </source>
</evidence>
<organism evidence="2 3">
    <name type="scientific">Pseudorhizobium pelagicum</name>
    <dbReference type="NCBI Taxonomy" id="1509405"/>
    <lineage>
        <taxon>Bacteria</taxon>
        <taxon>Pseudomonadati</taxon>
        <taxon>Pseudomonadota</taxon>
        <taxon>Alphaproteobacteria</taxon>
        <taxon>Hyphomicrobiales</taxon>
        <taxon>Rhizobiaceae</taxon>
        <taxon>Rhizobium/Agrobacterium group</taxon>
        <taxon>Pseudorhizobium</taxon>
    </lineage>
</organism>
<sequence length="344" mass="37193">MLQSLAGLRAVSPESRERDQRAAFLGLVGLIGAATTAICLVLSQFGGVASAIGLGGLILFASAAAGAALGFLFSVPRVLSTGEDPTVTAGGKRGSANNRLMSTNTNMERISEWLTTMIVGVGLSQITSVGGYIQSFTGFLQVRSGATLAAAGPFILVVGLVSGFVFLYLYTRLYLSSLFLHVEQLMSRVGLQDLPKAIDQIRVIAKELAERDNASMMKYIASVDQPSFDHTMYVLNALLYEDRGYEKVLEIGDELEDTAATEMARYWLIMAAANGQRHHNLASLGASDEERAEARKAALRASRKAVLLDNTYKRRLKELSNPKASDNDLQDFVKDPEFMKIVGQ</sequence>
<dbReference type="OrthoDB" id="1257168at2"/>
<accession>A0A922T8Q3</accession>
<dbReference type="EMBL" id="JOKJ01000001">
    <property type="protein sequence ID" value="KEQ11178.1"/>
    <property type="molecule type" value="Genomic_DNA"/>
</dbReference>
<evidence type="ECO:0000256" key="1">
    <source>
        <dbReference type="SAM" id="Phobius"/>
    </source>
</evidence>